<feature type="domain" description="HD" evidence="7">
    <location>
        <begin position="23"/>
        <end position="138"/>
    </location>
</feature>
<dbReference type="RefSeq" id="WP_061993146.1">
    <property type="nucleotide sequence ID" value="NZ_DF968001.1"/>
</dbReference>
<evidence type="ECO:0000256" key="4">
    <source>
        <dbReference type="ARBA" id="ARBA00022801"/>
    </source>
</evidence>
<evidence type="ECO:0000256" key="3">
    <source>
        <dbReference type="ARBA" id="ARBA00022741"/>
    </source>
</evidence>
<dbReference type="InterPro" id="IPR051094">
    <property type="entry name" value="Diverse_Catalytic_Enzymes"/>
</dbReference>
<name>A0A0K8MHT4_9LACO</name>
<dbReference type="SMART" id="SM00471">
    <property type="entry name" value="HDc"/>
    <property type="match status" value="1"/>
</dbReference>
<evidence type="ECO:0000256" key="6">
    <source>
        <dbReference type="ARBA" id="ARBA00049417"/>
    </source>
</evidence>
<dbReference type="GO" id="GO:0046872">
    <property type="term" value="F:metal ion binding"/>
    <property type="evidence" value="ECO:0007669"/>
    <property type="project" value="UniProtKB-KW"/>
</dbReference>
<dbReference type="PANTHER" id="PTHR35795:SF1">
    <property type="entry name" value="BIS(5'-NUCLEOSYL)-TETRAPHOSPHATASE, SYMMETRICAL"/>
    <property type="match status" value="1"/>
</dbReference>
<evidence type="ECO:0000259" key="7">
    <source>
        <dbReference type="PROSITE" id="PS51831"/>
    </source>
</evidence>
<evidence type="ECO:0000256" key="1">
    <source>
        <dbReference type="ARBA" id="ARBA00012506"/>
    </source>
</evidence>
<dbReference type="InterPro" id="IPR003607">
    <property type="entry name" value="HD/PDEase_dom"/>
</dbReference>
<dbReference type="GO" id="GO:0008803">
    <property type="term" value="F:bis(5'-nucleosyl)-tetraphosphatase (symmetrical) activity"/>
    <property type="evidence" value="ECO:0007669"/>
    <property type="project" value="UniProtKB-EC"/>
</dbReference>
<gene>
    <name evidence="8" type="ORF">FFIC_240260</name>
</gene>
<keyword evidence="2" id="KW-0479">Metal-binding</keyword>
<dbReference type="EMBL" id="DF968001">
    <property type="protein sequence ID" value="GAO99753.1"/>
    <property type="molecule type" value="Genomic_DNA"/>
</dbReference>
<keyword evidence="5" id="KW-0408">Iron</keyword>
<evidence type="ECO:0000313" key="9">
    <source>
        <dbReference type="Proteomes" id="UP000253891"/>
    </source>
</evidence>
<dbReference type="GO" id="GO:0000166">
    <property type="term" value="F:nucleotide binding"/>
    <property type="evidence" value="ECO:0007669"/>
    <property type="project" value="UniProtKB-KW"/>
</dbReference>
<dbReference type="InterPro" id="IPR005249">
    <property type="entry name" value="YqeK"/>
</dbReference>
<protein>
    <recommendedName>
        <fullName evidence="1">bis(5'-nucleosyl)-tetraphosphatase (symmetrical)</fullName>
        <ecNumber evidence="1">3.6.1.41</ecNumber>
    </recommendedName>
</protein>
<evidence type="ECO:0000313" key="8">
    <source>
        <dbReference type="EMBL" id="GAO99753.1"/>
    </source>
</evidence>
<dbReference type="STRING" id="157463.GCA_001047075_00670"/>
<dbReference type="OrthoDB" id="9782134at2"/>
<dbReference type="Gene3D" id="1.10.3210.10">
    <property type="entry name" value="Hypothetical protein af1432"/>
    <property type="match status" value="1"/>
</dbReference>
<accession>A0A0K8MHT4</accession>
<evidence type="ECO:0000256" key="2">
    <source>
        <dbReference type="ARBA" id="ARBA00022723"/>
    </source>
</evidence>
<sequence length="194" mass="21792">MATYAQQLKAVEGQVQSQLSDGRFQHCLRVKDYAIRLAQQNGVDPDQAALAGLVHDYAKERPTEDFLAAIDRHHLDPDLKNWSRAIWHGVVGAYMIKDELGIDDPTILDAVVNHTTGEGVTMSTLAKIVFMADYLELGRDFPGVEEGRRITDQSLDQGVFYQLKETLSFLASQGKLIYPKTFTSYNDWAKHFSS</sequence>
<keyword evidence="9" id="KW-1185">Reference proteome</keyword>
<proteinExistence type="predicted"/>
<dbReference type="NCBIfam" id="TIGR00488">
    <property type="entry name" value="bis(5'-nucleosyl)-tetraphosphatase (symmetrical) YqeK"/>
    <property type="match status" value="1"/>
</dbReference>
<dbReference type="AlphaFoldDB" id="A0A0K8MHT4"/>
<dbReference type="EC" id="3.6.1.41" evidence="1"/>
<dbReference type="Proteomes" id="UP000253891">
    <property type="component" value="Unassembled WGS sequence"/>
</dbReference>
<organism evidence="8 9">
    <name type="scientific">Fructobacillus ficulneus</name>
    <dbReference type="NCBI Taxonomy" id="157463"/>
    <lineage>
        <taxon>Bacteria</taxon>
        <taxon>Bacillati</taxon>
        <taxon>Bacillota</taxon>
        <taxon>Bacilli</taxon>
        <taxon>Lactobacillales</taxon>
        <taxon>Lactobacillaceae</taxon>
        <taxon>Fructobacillus</taxon>
    </lineage>
</organism>
<keyword evidence="4" id="KW-0378">Hydrolase</keyword>
<reference evidence="8 9" key="1">
    <citation type="journal article" date="2015" name="BMC Genomics">
        <title>Comparative genomics of Fructobacillus spp. and Leuconostoc spp. reveals niche-specific evolution of Fructobacillus spp.</title>
        <authorList>
            <person name="Endo A."/>
            <person name="Tanizawa Y."/>
            <person name="Tanaka N."/>
            <person name="Maeno S."/>
            <person name="Kumar H."/>
            <person name="Shiwa Y."/>
            <person name="Okada S."/>
            <person name="Yoshikawa H."/>
            <person name="Dicks L."/>
            <person name="Nakagawa J."/>
            <person name="Arita M."/>
        </authorList>
    </citation>
    <scope>NUCLEOTIDE SEQUENCE [LARGE SCALE GENOMIC DNA]</scope>
    <source>
        <strain evidence="8 9">JCM 12225</strain>
    </source>
</reference>
<dbReference type="PROSITE" id="PS51831">
    <property type="entry name" value="HD"/>
    <property type="match status" value="1"/>
</dbReference>
<dbReference type="CDD" id="cd00077">
    <property type="entry name" value="HDc"/>
    <property type="match status" value="1"/>
</dbReference>
<keyword evidence="3" id="KW-0547">Nucleotide-binding</keyword>
<evidence type="ECO:0000256" key="5">
    <source>
        <dbReference type="ARBA" id="ARBA00023004"/>
    </source>
</evidence>
<dbReference type="InterPro" id="IPR006674">
    <property type="entry name" value="HD_domain"/>
</dbReference>
<comment type="catalytic activity">
    <reaction evidence="6">
        <text>P(1),P(4)-bis(5'-adenosyl) tetraphosphate + H2O = 2 ADP + 2 H(+)</text>
        <dbReference type="Rhea" id="RHEA:24252"/>
        <dbReference type="ChEBI" id="CHEBI:15377"/>
        <dbReference type="ChEBI" id="CHEBI:15378"/>
        <dbReference type="ChEBI" id="CHEBI:58141"/>
        <dbReference type="ChEBI" id="CHEBI:456216"/>
        <dbReference type="EC" id="3.6.1.41"/>
    </reaction>
</comment>
<dbReference type="Pfam" id="PF01966">
    <property type="entry name" value="HD"/>
    <property type="match status" value="1"/>
</dbReference>
<dbReference type="SUPFAM" id="SSF109604">
    <property type="entry name" value="HD-domain/PDEase-like"/>
    <property type="match status" value="1"/>
</dbReference>
<dbReference type="PANTHER" id="PTHR35795">
    <property type="entry name" value="SLR1885 PROTEIN"/>
    <property type="match status" value="1"/>
</dbReference>